<keyword evidence="2" id="KW-1003">Cell membrane</keyword>
<evidence type="ECO:0000256" key="2">
    <source>
        <dbReference type="ARBA" id="ARBA00022475"/>
    </source>
</evidence>
<evidence type="ECO:0000256" key="4">
    <source>
        <dbReference type="ARBA" id="ARBA00022989"/>
    </source>
</evidence>
<comment type="subcellular location">
    <subcellularLocation>
        <location evidence="1">Cell membrane</location>
        <topology evidence="1">Multi-pass membrane protein</topology>
    </subcellularLocation>
</comment>
<evidence type="ECO:0000256" key="9">
    <source>
        <dbReference type="SAM" id="SignalP"/>
    </source>
</evidence>
<name>A0ABD1DDG5_CULPP</name>
<gene>
    <name evidence="10" type="ORF">pipiens_009539</name>
</gene>
<comment type="caution">
    <text evidence="10">The sequence shown here is derived from an EMBL/GenBank/DDBJ whole genome shotgun (WGS) entry which is preliminary data.</text>
</comment>
<evidence type="ECO:0000256" key="7">
    <source>
        <dbReference type="ARBA" id="ARBA00023180"/>
    </source>
</evidence>
<feature type="signal peptide" evidence="9">
    <location>
        <begin position="1"/>
        <end position="20"/>
    </location>
</feature>
<dbReference type="GO" id="GO:0005886">
    <property type="term" value="C:plasma membrane"/>
    <property type="evidence" value="ECO:0007669"/>
    <property type="project" value="UniProtKB-SubCell"/>
</dbReference>
<keyword evidence="5 8" id="KW-0472">Membrane</keyword>
<evidence type="ECO:0000313" key="10">
    <source>
        <dbReference type="EMBL" id="KAL1397719.1"/>
    </source>
</evidence>
<evidence type="ECO:0000256" key="1">
    <source>
        <dbReference type="ARBA" id="ARBA00004651"/>
    </source>
</evidence>
<sequence>MVTAGQFLVLLTLCIGITSSTIVQENNPYHKILANYTVTLIEYLASQQSGNFDCWLHHACSDPPGNIRLLKEIYVGLEQKSISRLAIDSRFNWTKVAKVWRQPVTTGLYERNYLDLPLPFDNVFLAPAGRSLNIAELFLRPFQTELWIVFFIGMIAVKVVFLLVPNSFKNDPLLLPICGFERYDLNQAGRNEKLVMLSLIVLFFFISNAYETKIISLMSSKPRVTLVTTLQDILDSGTVVKAERLLASQYPMFGSVYIYLDGSDLKVDQLDGTSVYLANGIVGSLIVERSINWDYESNQPRYRIMAEKLAMGIGFYPIPFRTAIKHHLSFVQRALFEAGFLVRWRLEWIANINRHYSTTLPGGVNPTADILVFSDLIPAWFIALSGIALSSVFFVAELFYARMQSHTPRIFVEA</sequence>
<dbReference type="AlphaFoldDB" id="A0ABD1DDG5"/>
<keyword evidence="4 8" id="KW-1133">Transmembrane helix</keyword>
<accession>A0ABD1DDG5</accession>
<keyword evidence="3 8" id="KW-0812">Transmembrane</keyword>
<proteinExistence type="predicted"/>
<evidence type="ECO:0000313" key="11">
    <source>
        <dbReference type="Proteomes" id="UP001562425"/>
    </source>
</evidence>
<keyword evidence="7" id="KW-0325">Glycoprotein</keyword>
<evidence type="ECO:0000256" key="5">
    <source>
        <dbReference type="ARBA" id="ARBA00023136"/>
    </source>
</evidence>
<feature type="transmembrane region" description="Helical" evidence="8">
    <location>
        <begin position="146"/>
        <end position="164"/>
    </location>
</feature>
<keyword evidence="11" id="KW-1185">Reference proteome</keyword>
<organism evidence="10 11">
    <name type="scientific">Culex pipiens pipiens</name>
    <name type="common">Northern house mosquito</name>
    <dbReference type="NCBI Taxonomy" id="38569"/>
    <lineage>
        <taxon>Eukaryota</taxon>
        <taxon>Metazoa</taxon>
        <taxon>Ecdysozoa</taxon>
        <taxon>Arthropoda</taxon>
        <taxon>Hexapoda</taxon>
        <taxon>Insecta</taxon>
        <taxon>Pterygota</taxon>
        <taxon>Neoptera</taxon>
        <taxon>Endopterygota</taxon>
        <taxon>Diptera</taxon>
        <taxon>Nematocera</taxon>
        <taxon>Culicoidea</taxon>
        <taxon>Culicidae</taxon>
        <taxon>Culicinae</taxon>
        <taxon>Culicini</taxon>
        <taxon>Culex</taxon>
        <taxon>Culex</taxon>
    </lineage>
</organism>
<evidence type="ECO:0000256" key="3">
    <source>
        <dbReference type="ARBA" id="ARBA00022692"/>
    </source>
</evidence>
<dbReference type="PANTHER" id="PTHR42643">
    <property type="entry name" value="IONOTROPIC RECEPTOR 20A-RELATED"/>
    <property type="match status" value="1"/>
</dbReference>
<dbReference type="EMBL" id="JBEHCU010006178">
    <property type="protein sequence ID" value="KAL1397719.1"/>
    <property type="molecule type" value="Genomic_DNA"/>
</dbReference>
<keyword evidence="9" id="KW-0732">Signal</keyword>
<evidence type="ECO:0000256" key="8">
    <source>
        <dbReference type="SAM" id="Phobius"/>
    </source>
</evidence>
<keyword evidence="6" id="KW-0675">Receptor</keyword>
<feature type="transmembrane region" description="Helical" evidence="8">
    <location>
        <begin position="379"/>
        <end position="400"/>
    </location>
</feature>
<evidence type="ECO:0000256" key="6">
    <source>
        <dbReference type="ARBA" id="ARBA00023170"/>
    </source>
</evidence>
<protein>
    <recommendedName>
        <fullName evidence="12">Ionotropic receptor</fullName>
    </recommendedName>
</protein>
<feature type="chain" id="PRO_5044792269" description="Ionotropic receptor" evidence="9">
    <location>
        <begin position="21"/>
        <end position="414"/>
    </location>
</feature>
<evidence type="ECO:0008006" key="12">
    <source>
        <dbReference type="Google" id="ProtNLM"/>
    </source>
</evidence>
<dbReference type="PANTHER" id="PTHR42643:SF30">
    <property type="entry name" value="IONOTROPIC RECEPTOR 40A-RELATED"/>
    <property type="match status" value="1"/>
</dbReference>
<dbReference type="InterPro" id="IPR052192">
    <property type="entry name" value="Insect_Ionotropic_Sensory_Rcpt"/>
</dbReference>
<reference evidence="10 11" key="1">
    <citation type="submission" date="2024-05" db="EMBL/GenBank/DDBJ databases">
        <title>Culex pipiens pipiens assembly and annotation.</title>
        <authorList>
            <person name="Alout H."/>
            <person name="Durand T."/>
        </authorList>
    </citation>
    <scope>NUCLEOTIDE SEQUENCE [LARGE SCALE GENOMIC DNA]</scope>
    <source>
        <strain evidence="10">HA-2024</strain>
        <tissue evidence="10">Whole body</tissue>
    </source>
</reference>
<dbReference type="Proteomes" id="UP001562425">
    <property type="component" value="Unassembled WGS sequence"/>
</dbReference>